<dbReference type="PROSITE" id="PS51296">
    <property type="entry name" value="RIESKE"/>
    <property type="match status" value="1"/>
</dbReference>
<dbReference type="InterPro" id="IPR017941">
    <property type="entry name" value="Rieske_2Fe-2S"/>
</dbReference>
<feature type="domain" description="Rieske" evidence="6">
    <location>
        <begin position="6"/>
        <end position="112"/>
    </location>
</feature>
<evidence type="ECO:0000256" key="4">
    <source>
        <dbReference type="ARBA" id="ARBA00023004"/>
    </source>
</evidence>
<dbReference type="Pfam" id="PF00355">
    <property type="entry name" value="Rieske"/>
    <property type="match status" value="1"/>
</dbReference>
<evidence type="ECO:0000256" key="5">
    <source>
        <dbReference type="ARBA" id="ARBA00023014"/>
    </source>
</evidence>
<keyword evidence="7" id="KW-0223">Dioxygenase</keyword>
<evidence type="ECO:0000256" key="3">
    <source>
        <dbReference type="ARBA" id="ARBA00023002"/>
    </source>
</evidence>
<sequence>MLMNLWYVGEWSRNVKDKPVKTKILGQNLVLFRDAEGKVKCLADVCLHRGGSLSGGWVNEKRDCVVCPYHGWEYGDGGKCKKIPSEGPDFKIPERFKIDSYPVEEHYGMVWIFMGDLPEEERYPIPPFPEFDDPEWRAVDSEYVWKAEAARVVENGIDIAHASFVHPEFGYPDAADQNFIEKIERHEWWASSSNVMYPPELNGGLFNWRKSIRKDKQETRVHPVWYLPGMTVRIQIDLKPGWHILMFDANTPVDEHTTRTFAIQLRSFFKQKIFDKGSVKRLKKVLLEDAAIVNESSPYYLPETLVNELSVKSDRFMFTFRNARRKLIEEKGWLIDTDARDRYQGRKVLTVPCPERREALEKGEGWVFDAMPSVAPIVQPVKITDTQPGSEHDVIAASKAAGEAVSD</sequence>
<protein>
    <submittedName>
        <fullName evidence="7">Aromatic ring-hydroxylating dioxygenase subunit alpha</fullName>
    </submittedName>
</protein>
<keyword evidence="2" id="KW-0479">Metal-binding</keyword>
<organism evidence="7 8">
    <name type="scientific">Pseudomaricurvus hydrocarbonicus</name>
    <dbReference type="NCBI Taxonomy" id="1470433"/>
    <lineage>
        <taxon>Bacteria</taxon>
        <taxon>Pseudomonadati</taxon>
        <taxon>Pseudomonadota</taxon>
        <taxon>Gammaproteobacteria</taxon>
        <taxon>Cellvibrionales</taxon>
        <taxon>Cellvibrionaceae</taxon>
        <taxon>Pseudomaricurvus</taxon>
    </lineage>
</organism>
<keyword evidence="1" id="KW-0001">2Fe-2S</keyword>
<dbReference type="GO" id="GO:0046872">
    <property type="term" value="F:metal ion binding"/>
    <property type="evidence" value="ECO:0007669"/>
    <property type="project" value="UniProtKB-KW"/>
</dbReference>
<dbReference type="CDD" id="cd03469">
    <property type="entry name" value="Rieske_RO_Alpha_N"/>
    <property type="match status" value="1"/>
</dbReference>
<dbReference type="SUPFAM" id="SSF50022">
    <property type="entry name" value="ISP domain"/>
    <property type="match status" value="1"/>
</dbReference>
<keyword evidence="5" id="KW-0411">Iron-sulfur</keyword>
<comment type="caution">
    <text evidence="7">The sequence shown here is derived from an EMBL/GenBank/DDBJ whole genome shotgun (WGS) entry which is preliminary data.</text>
</comment>
<dbReference type="PANTHER" id="PTHR21266:SF60">
    <property type="entry name" value="3-KETOSTEROID-9-ALPHA-MONOOXYGENASE, OXYGENASE COMPONENT"/>
    <property type="match status" value="1"/>
</dbReference>
<dbReference type="GO" id="GO:0051537">
    <property type="term" value="F:2 iron, 2 sulfur cluster binding"/>
    <property type="evidence" value="ECO:0007669"/>
    <property type="project" value="UniProtKB-KW"/>
</dbReference>
<name>A0A9E5MN04_9GAMM</name>
<dbReference type="PANTHER" id="PTHR21266">
    <property type="entry name" value="IRON-SULFUR DOMAIN CONTAINING PROTEIN"/>
    <property type="match status" value="1"/>
</dbReference>
<dbReference type="InterPro" id="IPR050584">
    <property type="entry name" value="Cholesterol_7-desaturase"/>
</dbReference>
<gene>
    <name evidence="7" type="ORF">G8770_17025</name>
</gene>
<evidence type="ECO:0000313" key="7">
    <source>
        <dbReference type="EMBL" id="NHO67254.1"/>
    </source>
</evidence>
<evidence type="ECO:0000256" key="2">
    <source>
        <dbReference type="ARBA" id="ARBA00022723"/>
    </source>
</evidence>
<keyword evidence="8" id="KW-1185">Reference proteome</keyword>
<keyword evidence="3" id="KW-0560">Oxidoreductase</keyword>
<dbReference type="GO" id="GO:0051213">
    <property type="term" value="F:dioxygenase activity"/>
    <property type="evidence" value="ECO:0007669"/>
    <property type="project" value="UniProtKB-KW"/>
</dbReference>
<accession>A0A9E5MN04</accession>
<dbReference type="Gene3D" id="2.102.10.10">
    <property type="entry name" value="Rieske [2Fe-2S] iron-sulphur domain"/>
    <property type="match status" value="1"/>
</dbReference>
<dbReference type="InterPro" id="IPR036922">
    <property type="entry name" value="Rieske_2Fe-2S_sf"/>
</dbReference>
<evidence type="ECO:0000256" key="1">
    <source>
        <dbReference type="ARBA" id="ARBA00022714"/>
    </source>
</evidence>
<evidence type="ECO:0000259" key="6">
    <source>
        <dbReference type="PROSITE" id="PS51296"/>
    </source>
</evidence>
<proteinExistence type="predicted"/>
<dbReference type="InterPro" id="IPR044043">
    <property type="entry name" value="VanA_C_cat"/>
</dbReference>
<dbReference type="Proteomes" id="UP000787472">
    <property type="component" value="Unassembled WGS sequence"/>
</dbReference>
<keyword evidence="4" id="KW-0408">Iron</keyword>
<evidence type="ECO:0000313" key="8">
    <source>
        <dbReference type="Proteomes" id="UP000787472"/>
    </source>
</evidence>
<dbReference type="SUPFAM" id="SSF55961">
    <property type="entry name" value="Bet v1-like"/>
    <property type="match status" value="1"/>
</dbReference>
<reference evidence="7" key="1">
    <citation type="submission" date="2020-03" db="EMBL/GenBank/DDBJ databases">
        <authorList>
            <person name="Guo F."/>
        </authorList>
    </citation>
    <scope>NUCLEOTIDE SEQUENCE</scope>
    <source>
        <strain evidence="7">JCM 30134</strain>
    </source>
</reference>
<dbReference type="AlphaFoldDB" id="A0A9E5MN04"/>
<dbReference type="EMBL" id="JAAONZ010000015">
    <property type="protein sequence ID" value="NHO67254.1"/>
    <property type="molecule type" value="Genomic_DNA"/>
</dbReference>
<dbReference type="Pfam" id="PF19112">
    <property type="entry name" value="VanA_C"/>
    <property type="match status" value="1"/>
</dbReference>
<dbReference type="Gene3D" id="3.90.380.10">
    <property type="entry name" value="Naphthalene 1,2-dioxygenase Alpha Subunit, Chain A, domain 1"/>
    <property type="match status" value="1"/>
</dbReference>